<dbReference type="AlphaFoldDB" id="A0A2C9VMH8"/>
<organism evidence="1">
    <name type="scientific">Manihot esculenta</name>
    <name type="common">Cassava</name>
    <name type="synonym">Jatropha manihot</name>
    <dbReference type="NCBI Taxonomy" id="3983"/>
    <lineage>
        <taxon>Eukaryota</taxon>
        <taxon>Viridiplantae</taxon>
        <taxon>Streptophyta</taxon>
        <taxon>Embryophyta</taxon>
        <taxon>Tracheophyta</taxon>
        <taxon>Spermatophyta</taxon>
        <taxon>Magnoliopsida</taxon>
        <taxon>eudicotyledons</taxon>
        <taxon>Gunneridae</taxon>
        <taxon>Pentapetalae</taxon>
        <taxon>rosids</taxon>
        <taxon>fabids</taxon>
        <taxon>Malpighiales</taxon>
        <taxon>Euphorbiaceae</taxon>
        <taxon>Crotonoideae</taxon>
        <taxon>Manihoteae</taxon>
        <taxon>Manihot</taxon>
    </lineage>
</organism>
<proteinExistence type="predicted"/>
<gene>
    <name evidence="1" type="ORF">MANES_07G127500</name>
</gene>
<name>A0A2C9VMH8_MANES</name>
<protein>
    <submittedName>
        <fullName evidence="1">Uncharacterized protein</fullName>
    </submittedName>
</protein>
<accession>A0A2C9VMH8</accession>
<evidence type="ECO:0000313" key="1">
    <source>
        <dbReference type="EMBL" id="OAY46232.1"/>
    </source>
</evidence>
<dbReference type="EMBL" id="CM004393">
    <property type="protein sequence ID" value="OAY46232.1"/>
    <property type="molecule type" value="Genomic_DNA"/>
</dbReference>
<sequence>MISDVITEEMIEKAKRPWREYLRASIEQQIYARPKHSDKCATVCMPVRLTSVKEAHI</sequence>
<reference evidence="1" key="1">
    <citation type="submission" date="2016-02" db="EMBL/GenBank/DDBJ databases">
        <title>WGS assembly of Manihot esculenta.</title>
        <authorList>
            <person name="Bredeson J.V."/>
            <person name="Prochnik S.E."/>
            <person name="Lyons J.B."/>
            <person name="Schmutz J."/>
            <person name="Grimwood J."/>
            <person name="Vrebalov J."/>
            <person name="Bart R.S."/>
            <person name="Amuge T."/>
            <person name="Ferguson M.E."/>
            <person name="Green R."/>
            <person name="Putnam N."/>
            <person name="Stites J."/>
            <person name="Rounsley S."/>
            <person name="Rokhsar D.S."/>
        </authorList>
    </citation>
    <scope>NUCLEOTIDE SEQUENCE [LARGE SCALE GENOMIC DNA]</scope>
    <source>
        <tissue evidence="1">Leaf</tissue>
    </source>
</reference>